<evidence type="ECO:0000256" key="1">
    <source>
        <dbReference type="SAM" id="MobiDB-lite"/>
    </source>
</evidence>
<dbReference type="GO" id="GO:0003964">
    <property type="term" value="F:RNA-directed DNA polymerase activity"/>
    <property type="evidence" value="ECO:0007669"/>
    <property type="project" value="UniProtKB-KW"/>
</dbReference>
<feature type="region of interest" description="Disordered" evidence="1">
    <location>
        <begin position="171"/>
        <end position="190"/>
    </location>
</feature>
<dbReference type="OrthoDB" id="6437545at2759"/>
<keyword evidence="3" id="KW-1185">Reference proteome</keyword>
<accession>A0A4Y2NAH4</accession>
<gene>
    <name evidence="2" type="primary">RTase_490</name>
    <name evidence="2" type="ORF">AVEN_233549_1</name>
</gene>
<dbReference type="PANTHER" id="PTHR19446">
    <property type="entry name" value="REVERSE TRANSCRIPTASES"/>
    <property type="match status" value="1"/>
</dbReference>
<sequence>MPPLITENDIVYTNEDTAIEIANSLENQFKNNDLFPPPTEFLVRENVRNFKKSPVSTPITPCKASEVLENICKVKNNKSSGIDKVSNNMLKRLPLKTILRLTELINAILKRQYFSKAWKTAIIVPIPKPGKTPQKAESYRPIKGDFLKQSNKSTVEAKNVDPLLSIYPSDEDLMSTASETDASSSSPKKS</sequence>
<keyword evidence="2" id="KW-0548">Nucleotidyltransferase</keyword>
<feature type="compositionally biased region" description="Low complexity" evidence="1">
    <location>
        <begin position="175"/>
        <end position="190"/>
    </location>
</feature>
<keyword evidence="2" id="KW-0695">RNA-directed DNA polymerase</keyword>
<organism evidence="2 3">
    <name type="scientific">Araneus ventricosus</name>
    <name type="common">Orbweaver spider</name>
    <name type="synonym">Epeira ventricosa</name>
    <dbReference type="NCBI Taxonomy" id="182803"/>
    <lineage>
        <taxon>Eukaryota</taxon>
        <taxon>Metazoa</taxon>
        <taxon>Ecdysozoa</taxon>
        <taxon>Arthropoda</taxon>
        <taxon>Chelicerata</taxon>
        <taxon>Arachnida</taxon>
        <taxon>Araneae</taxon>
        <taxon>Araneomorphae</taxon>
        <taxon>Entelegynae</taxon>
        <taxon>Araneoidea</taxon>
        <taxon>Araneidae</taxon>
        <taxon>Araneus</taxon>
    </lineage>
</organism>
<dbReference type="Proteomes" id="UP000499080">
    <property type="component" value="Unassembled WGS sequence"/>
</dbReference>
<name>A0A4Y2NAH4_ARAVE</name>
<comment type="caution">
    <text evidence="2">The sequence shown here is derived from an EMBL/GenBank/DDBJ whole genome shotgun (WGS) entry which is preliminary data.</text>
</comment>
<dbReference type="AlphaFoldDB" id="A0A4Y2NAH4"/>
<proteinExistence type="predicted"/>
<keyword evidence="2" id="KW-0808">Transferase</keyword>
<reference evidence="2 3" key="1">
    <citation type="journal article" date="2019" name="Sci. Rep.">
        <title>Orb-weaving spider Araneus ventricosus genome elucidates the spidroin gene catalogue.</title>
        <authorList>
            <person name="Kono N."/>
            <person name="Nakamura H."/>
            <person name="Ohtoshi R."/>
            <person name="Moran D.A.P."/>
            <person name="Shinohara A."/>
            <person name="Yoshida Y."/>
            <person name="Fujiwara M."/>
            <person name="Mori M."/>
            <person name="Tomita M."/>
            <person name="Arakawa K."/>
        </authorList>
    </citation>
    <scope>NUCLEOTIDE SEQUENCE [LARGE SCALE GENOMIC DNA]</scope>
</reference>
<protein>
    <submittedName>
        <fullName evidence="2">Putative RNA-directed DNA polymerase from transposon BS</fullName>
    </submittedName>
</protein>
<dbReference type="EMBL" id="BGPR01008807">
    <property type="protein sequence ID" value="GBN36261.1"/>
    <property type="molecule type" value="Genomic_DNA"/>
</dbReference>
<evidence type="ECO:0000313" key="2">
    <source>
        <dbReference type="EMBL" id="GBN36261.1"/>
    </source>
</evidence>
<evidence type="ECO:0000313" key="3">
    <source>
        <dbReference type="Proteomes" id="UP000499080"/>
    </source>
</evidence>